<dbReference type="EMBL" id="KN294002">
    <property type="protein sequence ID" value="EEH33412.2"/>
    <property type="molecule type" value="Genomic_DNA"/>
</dbReference>
<sequence>MTGSSRNSNWEEAKRGREIGITSVARGAAKTYEAVRIASQGGTWRSKPRRDGVSRYAVEQQRPLGPSVGTLVAAITVDTLPEGRVPAKWTPFQMSLQLKRDSGEYVAKRCKTATIRAKERSPKELIRGVYGYGHTFPEIYTDWDKSVKGSATNQRVIRNEFGGLNFLREEKTPTSKKDLVDLGESRKQIDMDEVSHTIMGSSDPKYLSLLIIMTGYSTKTASKLKK</sequence>
<dbReference type="Proteomes" id="UP000002059">
    <property type="component" value="Partially assembled WGS sequence"/>
</dbReference>
<evidence type="ECO:0000313" key="1">
    <source>
        <dbReference type="EMBL" id="EEH33412.2"/>
    </source>
</evidence>
<dbReference type="eggNOG" id="ENOG502QRQN">
    <property type="taxonomic scope" value="Eukaryota"/>
</dbReference>
<dbReference type="RefSeq" id="XP_002793552.2">
    <property type="nucleotide sequence ID" value="XM_002793506.2"/>
</dbReference>
<gene>
    <name evidence="1" type="ORF">PAAG_04462</name>
</gene>
<reference evidence="1 2" key="1">
    <citation type="journal article" date="2011" name="PLoS Genet.">
        <title>Comparative genomic analysis of human fungal pathogens causing paracoccidioidomycosis.</title>
        <authorList>
            <person name="Desjardins C.A."/>
            <person name="Champion M.D."/>
            <person name="Holder J.W."/>
            <person name="Muszewska A."/>
            <person name="Goldberg J."/>
            <person name="Bailao A.M."/>
            <person name="Brigido M.M."/>
            <person name="Ferreira M.E."/>
            <person name="Garcia A.M."/>
            <person name="Grynberg M."/>
            <person name="Gujja S."/>
            <person name="Heiman D.I."/>
            <person name="Henn M.R."/>
            <person name="Kodira C.D."/>
            <person name="Leon-Narvaez H."/>
            <person name="Longo L.V."/>
            <person name="Ma L.J."/>
            <person name="Malavazi I."/>
            <person name="Matsuo A.L."/>
            <person name="Morais F.V."/>
            <person name="Pereira M."/>
            <person name="Rodriguez-Brito S."/>
            <person name="Sakthikumar S."/>
            <person name="Salem-Izacc S.M."/>
            <person name="Sykes S.M."/>
            <person name="Teixeira M.M."/>
            <person name="Vallejo M.C."/>
            <person name="Walter M.E."/>
            <person name="Yandava C."/>
            <person name="Young S."/>
            <person name="Zeng Q."/>
            <person name="Zucker J."/>
            <person name="Felipe M.S."/>
            <person name="Goldman G.H."/>
            <person name="Haas B.J."/>
            <person name="McEwen J.G."/>
            <person name="Nino-Vega G."/>
            <person name="Puccia R."/>
            <person name="San-Blas G."/>
            <person name="Soares C.M."/>
            <person name="Birren B.W."/>
            <person name="Cuomo C.A."/>
        </authorList>
    </citation>
    <scope>NUCLEOTIDE SEQUENCE [LARGE SCALE GENOMIC DNA]</scope>
    <source>
        <strain evidence="2">ATCC MYA-826 / Pb01</strain>
    </source>
</reference>
<dbReference type="STRING" id="502779.C1H118"/>
<proteinExistence type="predicted"/>
<dbReference type="HOGENOM" id="CLU_1225105_0_0_1"/>
<protein>
    <submittedName>
        <fullName evidence="1">Uncharacterized protein</fullName>
    </submittedName>
</protein>
<dbReference type="OrthoDB" id="5393654at2759"/>
<dbReference type="KEGG" id="pbl:PAAG_04462"/>
<dbReference type="GeneID" id="9096886"/>
<keyword evidence="2" id="KW-1185">Reference proteome</keyword>
<name>C1H118_PARBA</name>
<accession>C1H118</accession>
<dbReference type="VEuPathDB" id="FungiDB:PAAG_04462"/>
<dbReference type="AlphaFoldDB" id="C1H118"/>
<evidence type="ECO:0000313" key="2">
    <source>
        <dbReference type="Proteomes" id="UP000002059"/>
    </source>
</evidence>
<organism evidence="1 2">
    <name type="scientific">Paracoccidioides lutzii (strain ATCC MYA-826 / Pb01)</name>
    <name type="common">Paracoccidioides brasiliensis</name>
    <dbReference type="NCBI Taxonomy" id="502779"/>
    <lineage>
        <taxon>Eukaryota</taxon>
        <taxon>Fungi</taxon>
        <taxon>Dikarya</taxon>
        <taxon>Ascomycota</taxon>
        <taxon>Pezizomycotina</taxon>
        <taxon>Eurotiomycetes</taxon>
        <taxon>Eurotiomycetidae</taxon>
        <taxon>Onygenales</taxon>
        <taxon>Ajellomycetaceae</taxon>
        <taxon>Paracoccidioides</taxon>
    </lineage>
</organism>